<keyword evidence="1" id="KW-0472">Membrane</keyword>
<feature type="transmembrane region" description="Helical" evidence="1">
    <location>
        <begin position="12"/>
        <end position="36"/>
    </location>
</feature>
<keyword evidence="1 2" id="KW-0812">Transmembrane</keyword>
<proteinExistence type="predicted"/>
<organism evidence="2 3">
    <name type="scientific">Cycloclasticus pugetii</name>
    <dbReference type="NCBI Taxonomy" id="34068"/>
    <lineage>
        <taxon>Bacteria</taxon>
        <taxon>Pseudomonadati</taxon>
        <taxon>Pseudomonadota</taxon>
        <taxon>Gammaproteobacteria</taxon>
        <taxon>Thiotrichales</taxon>
        <taxon>Piscirickettsiaceae</taxon>
        <taxon>Cycloclasticus</taxon>
    </lineage>
</organism>
<feature type="transmembrane region" description="Helical" evidence="1">
    <location>
        <begin position="48"/>
        <end position="72"/>
    </location>
</feature>
<name>A0AB33Z3Y9_9GAMM</name>
<evidence type="ECO:0000313" key="2">
    <source>
        <dbReference type="EMBL" id="EPD14070.1"/>
    </source>
</evidence>
<evidence type="ECO:0000313" key="3">
    <source>
        <dbReference type="Proteomes" id="UP000015462"/>
    </source>
</evidence>
<dbReference type="EMBL" id="ASHL01000001">
    <property type="protein sequence ID" value="EPD14070.1"/>
    <property type="molecule type" value="Genomic_DNA"/>
</dbReference>
<dbReference type="AlphaFoldDB" id="A0AB33Z3Y9"/>
<accession>A0AB33Z3Y9</accession>
<dbReference type="PROSITE" id="PS51257">
    <property type="entry name" value="PROKAR_LIPOPROTEIN"/>
    <property type="match status" value="1"/>
</dbReference>
<sequence length="80" mass="9038">MNLDTKRIIIGTLWPSFWMACVLSGIVFSAIDPIIIASQIGFDHISYLAAYSLGFIFFWLACAWSGLFSIIFSRSVNRKK</sequence>
<dbReference type="RefSeq" id="WP_015005559.1">
    <property type="nucleotide sequence ID" value="NZ_JBLHXE010000001.1"/>
</dbReference>
<reference evidence="2 3" key="1">
    <citation type="journal article" date="2013" name="Genome Announc.">
        <title>Genome Sequence of the Pyrene- and Fluoranthene-Degrading Bacterium Cycloclasticus sp. Strain PY97M.</title>
        <authorList>
            <person name="Cui Z."/>
            <person name="Xu G."/>
            <person name="Li Q."/>
            <person name="Gao W."/>
            <person name="Zheng L."/>
        </authorList>
    </citation>
    <scope>NUCLEOTIDE SEQUENCE [LARGE SCALE GENOMIC DNA]</scope>
    <source>
        <strain evidence="2 3">PY97M</strain>
    </source>
</reference>
<keyword evidence="3" id="KW-1185">Reference proteome</keyword>
<protein>
    <submittedName>
        <fullName evidence="2">Transmembrane Protein</fullName>
    </submittedName>
</protein>
<dbReference type="Proteomes" id="UP000015462">
    <property type="component" value="Unassembled WGS sequence"/>
</dbReference>
<comment type="caution">
    <text evidence="2">The sequence shown here is derived from an EMBL/GenBank/DDBJ whole genome shotgun (WGS) entry which is preliminary data.</text>
</comment>
<keyword evidence="1" id="KW-1133">Transmembrane helix</keyword>
<evidence type="ECO:0000256" key="1">
    <source>
        <dbReference type="SAM" id="Phobius"/>
    </source>
</evidence>
<gene>
    <name evidence="2" type="ORF">L196_01185</name>
</gene>